<dbReference type="EMBL" id="UYWX01000467">
    <property type="protein sequence ID" value="VDM18440.1"/>
    <property type="molecule type" value="Genomic_DNA"/>
</dbReference>
<feature type="compositionally biased region" description="Polar residues" evidence="2">
    <location>
        <begin position="178"/>
        <end position="196"/>
    </location>
</feature>
<feature type="compositionally biased region" description="Polar residues" evidence="2">
    <location>
        <begin position="157"/>
        <end position="167"/>
    </location>
</feature>
<dbReference type="STRING" id="6205.A0A0R3WLU6"/>
<evidence type="ECO:0000256" key="1">
    <source>
        <dbReference type="SAM" id="Coils"/>
    </source>
</evidence>
<keyword evidence="4" id="KW-1185">Reference proteome</keyword>
<gene>
    <name evidence="3" type="ORF">TTAC_LOCUS1721</name>
</gene>
<evidence type="ECO:0000256" key="2">
    <source>
        <dbReference type="SAM" id="MobiDB-lite"/>
    </source>
</evidence>
<evidence type="ECO:0000313" key="3">
    <source>
        <dbReference type="EMBL" id="VDM18440.1"/>
    </source>
</evidence>
<keyword evidence="1" id="KW-0175">Coiled coil</keyword>
<dbReference type="OrthoDB" id="6270259at2759"/>
<feature type="region of interest" description="Disordered" evidence="2">
    <location>
        <begin position="53"/>
        <end position="81"/>
    </location>
</feature>
<dbReference type="Proteomes" id="UP000274429">
    <property type="component" value="Unassembled WGS sequence"/>
</dbReference>
<feature type="region of interest" description="Disordered" evidence="2">
    <location>
        <begin position="135"/>
        <end position="196"/>
    </location>
</feature>
<dbReference type="WBParaSite" id="TTAC_0000173401-mRNA-1">
    <property type="protein sequence ID" value="TTAC_0000173401-mRNA-1"/>
    <property type="gene ID" value="TTAC_0000173401"/>
</dbReference>
<sequence length="458" mass="50337">MSSYFTSSLNRVVSNIKRTVSELVNDTSSRGGGLDKTNCLLDSNSFSTVDIIPAHSRRKSQPERLKNSPTRQGKNDTTKRLSLVEIFGDNAETSSAPDSNLGEVDTHSNEVLIPQEEANKSNDMSETSKRLLLSESMKRNPPSLPSLSVLPEEENGGKSTANSSRKFVSSVAPDSAVGSASSGPSNVGEQSDATSSTLPIEQKAKNADSSDPADAAVEEVRQCWNATSAQVKARLDELEKMMAATEELKTLERELDRWLSRAETDLANALSNTQDVAEKKRIIQDIIDRLPTGETKFTTHQNKCEAILAKYSKEDTQKFRADQEAIQMRWSQLVSRLRESLEGAPQPDSDLIEIPIASRTRAPESDLQKIVRLRTVSSQQSGTYNSSEHFIQPESRSMESSMIDNYRGGGNGQAPTCSTLGRHAFDQKPPLLGESYCTHQLSRSADIRSRPFDSSRCC</sequence>
<evidence type="ECO:0000313" key="4">
    <source>
        <dbReference type="Proteomes" id="UP000274429"/>
    </source>
</evidence>
<evidence type="ECO:0000313" key="5">
    <source>
        <dbReference type="WBParaSite" id="TTAC_0000173401-mRNA-1"/>
    </source>
</evidence>
<name>A0A0R3WLU6_HYDTA</name>
<proteinExistence type="predicted"/>
<dbReference type="SUPFAM" id="SSF46966">
    <property type="entry name" value="Spectrin repeat"/>
    <property type="match status" value="1"/>
</dbReference>
<reference evidence="5" key="1">
    <citation type="submission" date="2017-02" db="UniProtKB">
        <authorList>
            <consortium name="WormBaseParasite"/>
        </authorList>
    </citation>
    <scope>IDENTIFICATION</scope>
</reference>
<protein>
    <submittedName>
        <fullName evidence="5">Dystrophin</fullName>
    </submittedName>
</protein>
<dbReference type="AlphaFoldDB" id="A0A0R3WLU6"/>
<feature type="coiled-coil region" evidence="1">
    <location>
        <begin position="228"/>
        <end position="261"/>
    </location>
</feature>
<dbReference type="Gene3D" id="1.20.58.60">
    <property type="match status" value="1"/>
</dbReference>
<accession>A0A0R3WLU6</accession>
<reference evidence="3 4" key="2">
    <citation type="submission" date="2018-11" db="EMBL/GenBank/DDBJ databases">
        <authorList>
            <consortium name="Pathogen Informatics"/>
        </authorList>
    </citation>
    <scope>NUCLEOTIDE SEQUENCE [LARGE SCALE GENOMIC DNA]</scope>
</reference>
<organism evidence="5">
    <name type="scientific">Hydatigena taeniaeformis</name>
    <name type="common">Feline tapeworm</name>
    <name type="synonym">Taenia taeniaeformis</name>
    <dbReference type="NCBI Taxonomy" id="6205"/>
    <lineage>
        <taxon>Eukaryota</taxon>
        <taxon>Metazoa</taxon>
        <taxon>Spiralia</taxon>
        <taxon>Lophotrochozoa</taxon>
        <taxon>Platyhelminthes</taxon>
        <taxon>Cestoda</taxon>
        <taxon>Eucestoda</taxon>
        <taxon>Cyclophyllidea</taxon>
        <taxon>Taeniidae</taxon>
        <taxon>Hydatigera</taxon>
    </lineage>
</organism>